<organism evidence="2 3">
    <name type="scientific">Halomonas urmiana</name>
    <dbReference type="NCBI Taxonomy" id="490901"/>
    <lineage>
        <taxon>Bacteria</taxon>
        <taxon>Pseudomonadati</taxon>
        <taxon>Pseudomonadota</taxon>
        <taxon>Gammaproteobacteria</taxon>
        <taxon>Oceanospirillales</taxon>
        <taxon>Halomonadaceae</taxon>
        <taxon>Halomonas</taxon>
    </lineage>
</organism>
<dbReference type="AlphaFoldDB" id="A0A5R8MMF0"/>
<keyword evidence="1" id="KW-1133">Transmembrane helix</keyword>
<keyword evidence="3" id="KW-1185">Reference proteome</keyword>
<reference evidence="2 3" key="1">
    <citation type="journal article" date="2007" name="Int. J. Syst. Evol. Microbiol.">
        <title>Halomonas saccharevitans sp. nov., Halomonas arcis sp. nov. and Halomonas subterranea sp. nov., halophilic bacteria isolated from hypersaline environments of China.</title>
        <authorList>
            <person name="Xu X.W."/>
            <person name="Wu Y.H."/>
            <person name="Zhou Z."/>
            <person name="Wang C.S."/>
            <person name="Zhou Y.G."/>
            <person name="Zhang H.B."/>
            <person name="Wang Y."/>
            <person name="Wu M."/>
        </authorList>
    </citation>
    <scope>NUCLEOTIDE SEQUENCE [LARGE SCALE GENOMIC DNA]</scope>
    <source>
        <strain evidence="2 3">TBZ3</strain>
    </source>
</reference>
<dbReference type="Pfam" id="PF11431">
    <property type="entry name" value="Transport_MerF"/>
    <property type="match status" value="1"/>
</dbReference>
<dbReference type="NCBIfam" id="NF033565">
    <property type="entry name" value="trans_MerF"/>
    <property type="match status" value="1"/>
</dbReference>
<dbReference type="GO" id="GO:0016020">
    <property type="term" value="C:membrane"/>
    <property type="evidence" value="ECO:0007669"/>
    <property type="project" value="InterPro"/>
</dbReference>
<proteinExistence type="predicted"/>
<dbReference type="OrthoDB" id="574313at2"/>
<dbReference type="EMBL" id="VBUI01000002">
    <property type="protein sequence ID" value="TLF53426.1"/>
    <property type="molecule type" value="Genomic_DNA"/>
</dbReference>
<dbReference type="RefSeq" id="WP_138179092.1">
    <property type="nucleotide sequence ID" value="NZ_VBUI01000002.1"/>
</dbReference>
<feature type="transmembrane region" description="Helical" evidence="1">
    <location>
        <begin position="12"/>
        <end position="39"/>
    </location>
</feature>
<sequence>MKNPKTLLRASVIGTVLVALCCFTPILVILLGTVGLAALTGYLDVVLLPALAFFIGLTLYALWRKKQYDACGDNTSKDSRNSPHE</sequence>
<dbReference type="Proteomes" id="UP000306973">
    <property type="component" value="Unassembled WGS sequence"/>
</dbReference>
<evidence type="ECO:0000256" key="1">
    <source>
        <dbReference type="SAM" id="Phobius"/>
    </source>
</evidence>
<accession>A0A5R8MMF0</accession>
<keyword evidence="1" id="KW-0812">Transmembrane</keyword>
<evidence type="ECO:0000313" key="3">
    <source>
        <dbReference type="Proteomes" id="UP000306973"/>
    </source>
</evidence>
<evidence type="ECO:0000313" key="2">
    <source>
        <dbReference type="EMBL" id="TLF53426.1"/>
    </source>
</evidence>
<dbReference type="Gene3D" id="1.10.287.910">
    <property type="entry name" value="bacterial mercury transporter, merf"/>
    <property type="match status" value="1"/>
</dbReference>
<protein>
    <submittedName>
        <fullName evidence="2">Mercury resistance system transport protein MerF</fullName>
    </submittedName>
</protein>
<name>A0A5R8MMF0_9GAMM</name>
<gene>
    <name evidence="2" type="primary">merF</name>
    <name evidence="2" type="ORF">FEI13_02185</name>
</gene>
<comment type="caution">
    <text evidence="2">The sequence shown here is derived from an EMBL/GenBank/DDBJ whole genome shotgun (WGS) entry which is preliminary data.</text>
</comment>
<feature type="transmembrane region" description="Helical" evidence="1">
    <location>
        <begin position="45"/>
        <end position="63"/>
    </location>
</feature>
<dbReference type="InterPro" id="IPR021091">
    <property type="entry name" value="Mercury_ion_transport_MerF"/>
</dbReference>
<keyword evidence="1" id="KW-0472">Membrane</keyword>